<protein>
    <submittedName>
        <fullName evidence="1">Uncharacterized protein</fullName>
    </submittedName>
</protein>
<gene>
    <name evidence="1" type="ORF">M431DRAFT_3827</name>
</gene>
<dbReference type="EMBL" id="KZ679678">
    <property type="protein sequence ID" value="PTB56698.1"/>
    <property type="molecule type" value="Genomic_DNA"/>
</dbReference>
<evidence type="ECO:0000313" key="1">
    <source>
        <dbReference type="EMBL" id="PTB56698.1"/>
    </source>
</evidence>
<dbReference type="GeneID" id="36623289"/>
<accession>A0A2T4AIG7</accession>
<proteinExistence type="predicted"/>
<dbReference type="AlphaFoldDB" id="A0A2T4AIG7"/>
<keyword evidence="2" id="KW-1185">Reference proteome</keyword>
<dbReference type="Proteomes" id="UP000241690">
    <property type="component" value="Unassembled WGS sequence"/>
</dbReference>
<name>A0A2T4AIG7_TRIHA</name>
<sequence length="123" mass="13450">MHRPNEALGDLQTARQKRPAWIAIYRAYSAREPHRSSSRDMSDLCGDATVTERSYTATIGAASVATPPTADGTWLVDALNCRTGQYASPREALGVGCLSIKPPIPHLISWQQNDVSPVQNMTR</sequence>
<evidence type="ECO:0000313" key="2">
    <source>
        <dbReference type="Proteomes" id="UP000241690"/>
    </source>
</evidence>
<reference evidence="1 2" key="1">
    <citation type="submission" date="2016-07" db="EMBL/GenBank/DDBJ databases">
        <title>Multiple horizontal gene transfer events from other fungi enriched the ability of initially mycotrophic Trichoderma (Ascomycota) to feed on dead plant biomass.</title>
        <authorList>
            <consortium name="DOE Joint Genome Institute"/>
            <person name="Aerts A."/>
            <person name="Atanasova L."/>
            <person name="Chenthamara K."/>
            <person name="Zhang J."/>
            <person name="Grujic M."/>
            <person name="Henrissat B."/>
            <person name="Kuo A."/>
            <person name="Salamov A."/>
            <person name="Lipzen A."/>
            <person name="Labutti K."/>
            <person name="Barry K."/>
            <person name="Miao Y."/>
            <person name="Rahimi M.J."/>
            <person name="Shen Q."/>
            <person name="Grigoriev I.V."/>
            <person name="Kubicek C.P."/>
            <person name="Druzhinina I.S."/>
        </authorList>
    </citation>
    <scope>NUCLEOTIDE SEQUENCE [LARGE SCALE GENOMIC DNA]</scope>
    <source>
        <strain evidence="1 2">CBS 226.95</strain>
    </source>
</reference>
<organism evidence="1 2">
    <name type="scientific">Trichoderma harzianum CBS 226.95</name>
    <dbReference type="NCBI Taxonomy" id="983964"/>
    <lineage>
        <taxon>Eukaryota</taxon>
        <taxon>Fungi</taxon>
        <taxon>Dikarya</taxon>
        <taxon>Ascomycota</taxon>
        <taxon>Pezizomycotina</taxon>
        <taxon>Sordariomycetes</taxon>
        <taxon>Hypocreomycetidae</taxon>
        <taxon>Hypocreales</taxon>
        <taxon>Hypocreaceae</taxon>
        <taxon>Trichoderma</taxon>
    </lineage>
</organism>
<dbReference type="RefSeq" id="XP_024776375.1">
    <property type="nucleotide sequence ID" value="XM_024914723.1"/>
</dbReference>